<proteinExistence type="inferred from homology"/>
<gene>
    <name evidence="3" type="ORF">B9J77_00320</name>
</gene>
<feature type="domain" description="Double zinc ribbon" evidence="2">
    <location>
        <begin position="12"/>
        <end position="62"/>
    </location>
</feature>
<evidence type="ECO:0000259" key="2">
    <source>
        <dbReference type="Pfam" id="PF18912"/>
    </source>
</evidence>
<dbReference type="Gene3D" id="3.40.50.2020">
    <property type="match status" value="1"/>
</dbReference>
<dbReference type="PANTHER" id="PTHR47505:SF1">
    <property type="entry name" value="DNA UTILIZATION PROTEIN YHGH"/>
    <property type="match status" value="1"/>
</dbReference>
<dbReference type="Pfam" id="PF18912">
    <property type="entry name" value="DZR_2"/>
    <property type="match status" value="1"/>
</dbReference>
<sequence>MNKFSLLLNGLSDLIFPFSCAVCHKGLEVRLGRQYLCAECLGKIRLIIKEDICSCCGKKSAISPCMSCKEKKHYFKKARSAGIYDGVLKECIHLLKYNKKTYLARPLGKFLIDLACYKQDLSKAELLVPVPLDKRRYRERGFNQAQLLAAVVSKEIGIPISTSLHRTRNAPSQTQLSHQERLKNVKGLFKVARNNGVINKNILLIDDVFTTGATADECARALLTAGAQGVNVLTVARSE</sequence>
<dbReference type="EMBL" id="NDHY01000001">
    <property type="protein sequence ID" value="RII01018.1"/>
    <property type="molecule type" value="Genomic_DNA"/>
</dbReference>
<dbReference type="SUPFAM" id="SSF53271">
    <property type="entry name" value="PRTase-like"/>
    <property type="match status" value="1"/>
</dbReference>
<dbReference type="AlphaFoldDB" id="A0A399FX66"/>
<dbReference type="InterPro" id="IPR029057">
    <property type="entry name" value="PRTase-like"/>
</dbReference>
<comment type="similarity">
    <text evidence="1">Belongs to the ComF/GntX family.</text>
</comment>
<accession>A0A399FX66</accession>
<dbReference type="InterPro" id="IPR051910">
    <property type="entry name" value="ComF/GntX_DNA_util-trans"/>
</dbReference>
<dbReference type="InterPro" id="IPR000836">
    <property type="entry name" value="PRTase_dom"/>
</dbReference>
<dbReference type="InterPro" id="IPR044005">
    <property type="entry name" value="DZR_2"/>
</dbReference>
<dbReference type="PANTHER" id="PTHR47505">
    <property type="entry name" value="DNA UTILIZATION PROTEIN YHGH"/>
    <property type="match status" value="1"/>
</dbReference>
<evidence type="ECO:0000313" key="4">
    <source>
        <dbReference type="Proteomes" id="UP000266287"/>
    </source>
</evidence>
<dbReference type="Proteomes" id="UP000266287">
    <property type="component" value="Unassembled WGS sequence"/>
</dbReference>
<name>A0A399FX66_UNCN2</name>
<comment type="caution">
    <text evidence="3">The sequence shown here is derived from an EMBL/GenBank/DDBJ whole genome shotgun (WGS) entry which is preliminary data.</text>
</comment>
<dbReference type="CDD" id="cd06223">
    <property type="entry name" value="PRTases_typeI"/>
    <property type="match status" value="1"/>
</dbReference>
<evidence type="ECO:0000256" key="1">
    <source>
        <dbReference type="ARBA" id="ARBA00008007"/>
    </source>
</evidence>
<evidence type="ECO:0000313" key="3">
    <source>
        <dbReference type="EMBL" id="RII01018.1"/>
    </source>
</evidence>
<protein>
    <submittedName>
        <fullName evidence="3">ComF family protein</fullName>
    </submittedName>
</protein>
<reference evidence="3 4" key="1">
    <citation type="submission" date="2018-08" db="EMBL/GenBank/DDBJ databases">
        <title>Draft genome of candidate division NPL-UPA2 bacterium Unc8 that adapted to ultra-basic serpentinizing groundwater.</title>
        <authorList>
            <person name="Ishii S."/>
            <person name="Suzuki S."/>
            <person name="Nealson K.H."/>
        </authorList>
    </citation>
    <scope>NUCLEOTIDE SEQUENCE [LARGE SCALE GENOMIC DNA]</scope>
    <source>
        <strain evidence="3">Unc8</strain>
    </source>
</reference>
<organism evidence="3 4">
    <name type="scientific">candidate division NPL-UPA2 bacterium Unc8</name>
    <dbReference type="NCBI Taxonomy" id="1980939"/>
    <lineage>
        <taxon>Bacteria</taxon>
    </lineage>
</organism>